<protein>
    <submittedName>
        <fullName evidence="2">Uncharacterized protein</fullName>
    </submittedName>
</protein>
<proteinExistence type="predicted"/>
<feature type="compositionally biased region" description="Basic and acidic residues" evidence="1">
    <location>
        <begin position="148"/>
        <end position="159"/>
    </location>
</feature>
<organism evidence="2">
    <name type="scientific">viral metagenome</name>
    <dbReference type="NCBI Taxonomy" id="1070528"/>
    <lineage>
        <taxon>unclassified sequences</taxon>
        <taxon>metagenomes</taxon>
        <taxon>organismal metagenomes</taxon>
    </lineage>
</organism>
<dbReference type="InterPro" id="IPR043977">
    <property type="entry name" value="DUF5759"/>
</dbReference>
<dbReference type="EMBL" id="MN739312">
    <property type="protein sequence ID" value="QHS98140.1"/>
    <property type="molecule type" value="Genomic_DNA"/>
</dbReference>
<dbReference type="Pfam" id="PF19063">
    <property type="entry name" value="DUF5759"/>
    <property type="match status" value="1"/>
</dbReference>
<feature type="region of interest" description="Disordered" evidence="1">
    <location>
        <begin position="128"/>
        <end position="159"/>
    </location>
</feature>
<feature type="compositionally biased region" description="Acidic residues" evidence="1">
    <location>
        <begin position="137"/>
        <end position="147"/>
    </location>
</feature>
<dbReference type="AlphaFoldDB" id="A0A6C0C180"/>
<evidence type="ECO:0000313" key="2">
    <source>
        <dbReference type="EMBL" id="QHS98140.1"/>
    </source>
</evidence>
<evidence type="ECO:0000256" key="1">
    <source>
        <dbReference type="SAM" id="MobiDB-lite"/>
    </source>
</evidence>
<name>A0A6C0C180_9ZZZZ</name>
<accession>A0A6C0C180</accession>
<sequence length="186" mass="22159">MSFIFPDEKDENKKIDIDELFEMNHQKNLKQLSIFNKILNRIHKKIKITSRNKSADKYIWFNVPEYIFGEPIYDKAECLSYLVKELESNGFFVNYLHPNNLFISWKKWIPAYVREEFKKTTGQKINHLGELVNDGPSQEEEELEQNTEENKKVANDFTSTKDYKPTGKLIYNQSMFDKLEKKVSFK</sequence>
<reference evidence="2" key="1">
    <citation type="journal article" date="2020" name="Nature">
        <title>Giant virus diversity and host interactions through global metagenomics.</title>
        <authorList>
            <person name="Schulz F."/>
            <person name="Roux S."/>
            <person name="Paez-Espino D."/>
            <person name="Jungbluth S."/>
            <person name="Walsh D.A."/>
            <person name="Denef V.J."/>
            <person name="McMahon K.D."/>
            <person name="Konstantinidis K.T."/>
            <person name="Eloe-Fadrosh E.A."/>
            <person name="Kyrpides N.C."/>
            <person name="Woyke T."/>
        </authorList>
    </citation>
    <scope>NUCLEOTIDE SEQUENCE</scope>
    <source>
        <strain evidence="2">GVMAG-M-3300020182-84</strain>
    </source>
</reference>